<protein>
    <submittedName>
        <fullName evidence="1">Uncharacterized protein</fullName>
    </submittedName>
</protein>
<comment type="caution">
    <text evidence="1">The sequence shown here is derived from an EMBL/GenBank/DDBJ whole genome shotgun (WGS) entry which is preliminary data.</text>
</comment>
<name>A0AA39KF25_9AGAR</name>
<organism evidence="1 2">
    <name type="scientific">Armillaria novae-zelandiae</name>
    <dbReference type="NCBI Taxonomy" id="153914"/>
    <lineage>
        <taxon>Eukaryota</taxon>
        <taxon>Fungi</taxon>
        <taxon>Dikarya</taxon>
        <taxon>Basidiomycota</taxon>
        <taxon>Agaricomycotina</taxon>
        <taxon>Agaricomycetes</taxon>
        <taxon>Agaricomycetidae</taxon>
        <taxon>Agaricales</taxon>
        <taxon>Marasmiineae</taxon>
        <taxon>Physalacriaceae</taxon>
        <taxon>Armillaria</taxon>
    </lineage>
</organism>
<keyword evidence="2" id="KW-1185">Reference proteome</keyword>
<dbReference type="AlphaFoldDB" id="A0AA39KF25"/>
<dbReference type="Proteomes" id="UP001175227">
    <property type="component" value="Unassembled WGS sequence"/>
</dbReference>
<accession>A0AA39KF25</accession>
<proteinExistence type="predicted"/>
<evidence type="ECO:0000313" key="2">
    <source>
        <dbReference type="Proteomes" id="UP001175227"/>
    </source>
</evidence>
<dbReference type="EMBL" id="JAUEPR010000196">
    <property type="protein sequence ID" value="KAK0459925.1"/>
    <property type="molecule type" value="Genomic_DNA"/>
</dbReference>
<reference evidence="1" key="1">
    <citation type="submission" date="2023-06" db="EMBL/GenBank/DDBJ databases">
        <authorList>
            <consortium name="Lawrence Berkeley National Laboratory"/>
            <person name="Ahrendt S."/>
            <person name="Sahu N."/>
            <person name="Indic B."/>
            <person name="Wong-Bajracharya J."/>
            <person name="Merenyi Z."/>
            <person name="Ke H.-M."/>
            <person name="Monk M."/>
            <person name="Kocsube S."/>
            <person name="Drula E."/>
            <person name="Lipzen A."/>
            <person name="Balint B."/>
            <person name="Henrissat B."/>
            <person name="Andreopoulos B."/>
            <person name="Martin F.M."/>
            <person name="Harder C.B."/>
            <person name="Rigling D."/>
            <person name="Ford K.L."/>
            <person name="Foster G.D."/>
            <person name="Pangilinan J."/>
            <person name="Papanicolaou A."/>
            <person name="Barry K."/>
            <person name="LaButti K."/>
            <person name="Viragh M."/>
            <person name="Koriabine M."/>
            <person name="Yan M."/>
            <person name="Riley R."/>
            <person name="Champramary S."/>
            <person name="Plett K.L."/>
            <person name="Tsai I.J."/>
            <person name="Slot J."/>
            <person name="Sipos G."/>
            <person name="Plett J."/>
            <person name="Nagy L.G."/>
            <person name="Grigoriev I.V."/>
        </authorList>
    </citation>
    <scope>NUCLEOTIDE SEQUENCE</scope>
    <source>
        <strain evidence="1">ICMP 16352</strain>
    </source>
</reference>
<sequence>MIIEESHRWKSIFFQIPLTLLEQMNMVRGKIPCMESLTMKTSWIPKELPEDIRNAFIDAPRLRKVALDGAYSFGNFVFPRHITHLATSMSNVFNLEAYQSLVECHLSIYSRPRDIIDIPHPIHLPNDRRIIIRSTFKSVPTIPGQAHESLHQRS</sequence>
<gene>
    <name evidence="1" type="ORF">IW261DRAFT_1578089</name>
</gene>
<evidence type="ECO:0000313" key="1">
    <source>
        <dbReference type="EMBL" id="KAK0459925.1"/>
    </source>
</evidence>